<dbReference type="GO" id="GO:0016285">
    <property type="term" value="F:alanyl aminopeptidase activity"/>
    <property type="evidence" value="ECO:0007669"/>
    <property type="project" value="UniProtKB-EC"/>
</dbReference>
<keyword evidence="11" id="KW-0482">Metalloprotease</keyword>
<evidence type="ECO:0000256" key="6">
    <source>
        <dbReference type="ARBA" id="ARBA00022438"/>
    </source>
</evidence>
<evidence type="ECO:0000256" key="1">
    <source>
        <dbReference type="ARBA" id="ARBA00000098"/>
    </source>
</evidence>
<keyword evidence="6 16" id="KW-0031">Aminopeptidase</keyword>
<keyword evidence="17" id="KW-1185">Reference proteome</keyword>
<dbReference type="GO" id="GO:0042277">
    <property type="term" value="F:peptide binding"/>
    <property type="evidence" value="ECO:0007669"/>
    <property type="project" value="TreeGrafter"/>
</dbReference>
<evidence type="ECO:0000259" key="14">
    <source>
        <dbReference type="Pfam" id="PF01433"/>
    </source>
</evidence>
<dbReference type="GO" id="GO:0006508">
    <property type="term" value="P:proteolysis"/>
    <property type="evidence" value="ECO:0007669"/>
    <property type="project" value="UniProtKB-KW"/>
</dbReference>
<evidence type="ECO:0000256" key="4">
    <source>
        <dbReference type="ARBA" id="ARBA00012564"/>
    </source>
</evidence>
<comment type="similarity">
    <text evidence="3">Belongs to the peptidase M1 family.</text>
</comment>
<evidence type="ECO:0000256" key="2">
    <source>
        <dbReference type="ARBA" id="ARBA00001947"/>
    </source>
</evidence>
<dbReference type="InterPro" id="IPR001930">
    <property type="entry name" value="Peptidase_M1"/>
</dbReference>
<dbReference type="Pfam" id="PF01433">
    <property type="entry name" value="Peptidase_M1"/>
    <property type="match status" value="1"/>
</dbReference>
<comment type="catalytic activity">
    <reaction evidence="1">
        <text>Release of an N-terminal amino acid, Xaa-|-Yaa- from a peptide, amide or arylamide. Xaa is preferably Ala, but may be most amino acids including Pro (slow action). When a terminal hydrophobic residue is followed by a prolyl residue, the two may be released as an intact Xaa-Pro dipeptide.</text>
        <dbReference type="EC" id="3.4.11.2"/>
    </reaction>
</comment>
<dbReference type="PRINTS" id="PR00756">
    <property type="entry name" value="ALADIPTASE"/>
</dbReference>
<evidence type="ECO:0000256" key="3">
    <source>
        <dbReference type="ARBA" id="ARBA00010136"/>
    </source>
</evidence>
<gene>
    <name evidence="16" type="ORF">CLV29_0240</name>
</gene>
<dbReference type="InterPro" id="IPR042097">
    <property type="entry name" value="Aminopeptidase_N-like_N_sf"/>
</dbReference>
<keyword evidence="8" id="KW-0479">Metal-binding</keyword>
<dbReference type="GO" id="GO:0005737">
    <property type="term" value="C:cytoplasm"/>
    <property type="evidence" value="ECO:0007669"/>
    <property type="project" value="TreeGrafter"/>
</dbReference>
<keyword evidence="9" id="KW-0378">Hydrolase</keyword>
<dbReference type="AlphaFoldDB" id="A0A4R7J7D5"/>
<evidence type="ECO:0000313" key="16">
    <source>
        <dbReference type="EMBL" id="TDT32656.1"/>
    </source>
</evidence>
<accession>A0A4R7J7D5</accession>
<dbReference type="InterPro" id="IPR014782">
    <property type="entry name" value="Peptidase_M1_dom"/>
</dbReference>
<dbReference type="GO" id="GO:0005615">
    <property type="term" value="C:extracellular space"/>
    <property type="evidence" value="ECO:0007669"/>
    <property type="project" value="TreeGrafter"/>
</dbReference>
<dbReference type="Pfam" id="PF11838">
    <property type="entry name" value="ERAP1_C"/>
    <property type="match status" value="1"/>
</dbReference>
<dbReference type="SUPFAM" id="SSF55486">
    <property type="entry name" value="Metalloproteases ('zincins'), catalytic domain"/>
    <property type="match status" value="1"/>
</dbReference>
<dbReference type="InterPro" id="IPR024571">
    <property type="entry name" value="ERAP1-like_C_dom"/>
</dbReference>
<dbReference type="GO" id="GO:0016020">
    <property type="term" value="C:membrane"/>
    <property type="evidence" value="ECO:0007669"/>
    <property type="project" value="TreeGrafter"/>
</dbReference>
<dbReference type="GO" id="GO:0043171">
    <property type="term" value="P:peptide catabolic process"/>
    <property type="evidence" value="ECO:0007669"/>
    <property type="project" value="TreeGrafter"/>
</dbReference>
<comment type="caution">
    <text evidence="16">The sequence shown here is derived from an EMBL/GenBank/DDBJ whole genome shotgun (WGS) entry which is preliminary data.</text>
</comment>
<dbReference type="Proteomes" id="UP000295371">
    <property type="component" value="Unassembled WGS sequence"/>
</dbReference>
<evidence type="ECO:0000256" key="13">
    <source>
        <dbReference type="ARBA" id="ARBA00031533"/>
    </source>
</evidence>
<dbReference type="NCBIfam" id="TIGR02412">
    <property type="entry name" value="pepN_strep_liv"/>
    <property type="match status" value="1"/>
</dbReference>
<dbReference type="Gene3D" id="2.60.40.1730">
    <property type="entry name" value="tricorn interacting facor f3 domain"/>
    <property type="match status" value="1"/>
</dbReference>
<evidence type="ECO:0000256" key="10">
    <source>
        <dbReference type="ARBA" id="ARBA00022833"/>
    </source>
</evidence>
<name>A0A4R7J7D5_9ACTN</name>
<keyword evidence="7" id="KW-0645">Protease</keyword>
<keyword evidence="10" id="KW-0862">Zinc</keyword>
<evidence type="ECO:0000256" key="12">
    <source>
        <dbReference type="ARBA" id="ARBA00029811"/>
    </source>
</evidence>
<evidence type="ECO:0000256" key="9">
    <source>
        <dbReference type="ARBA" id="ARBA00022801"/>
    </source>
</evidence>
<reference evidence="16 17" key="1">
    <citation type="submission" date="2019-03" db="EMBL/GenBank/DDBJ databases">
        <title>Genomic Encyclopedia of Archaeal and Bacterial Type Strains, Phase II (KMG-II): from individual species to whole genera.</title>
        <authorList>
            <person name="Goeker M."/>
        </authorList>
    </citation>
    <scope>NUCLEOTIDE SEQUENCE [LARGE SCALE GENOMIC DNA]</scope>
    <source>
        <strain evidence="16 17">DSM 24323</strain>
    </source>
</reference>
<dbReference type="OrthoDB" id="3885507at2"/>
<evidence type="ECO:0000256" key="5">
    <source>
        <dbReference type="ARBA" id="ARBA00015611"/>
    </source>
</evidence>
<protein>
    <recommendedName>
        <fullName evidence="5">Aminopeptidase N</fullName>
        <ecNumber evidence="4">3.4.11.2</ecNumber>
    </recommendedName>
    <alternativeName>
        <fullName evidence="12">Alanine aminopeptidase</fullName>
    </alternativeName>
    <alternativeName>
        <fullName evidence="13">Lysyl aminopeptidase</fullName>
    </alternativeName>
</protein>
<evidence type="ECO:0000256" key="7">
    <source>
        <dbReference type="ARBA" id="ARBA00022670"/>
    </source>
</evidence>
<dbReference type="PANTHER" id="PTHR11533:SF174">
    <property type="entry name" value="PUROMYCIN-SENSITIVE AMINOPEPTIDASE-RELATED"/>
    <property type="match status" value="1"/>
</dbReference>
<dbReference type="GO" id="GO:0008270">
    <property type="term" value="F:zinc ion binding"/>
    <property type="evidence" value="ECO:0007669"/>
    <property type="project" value="InterPro"/>
</dbReference>
<evidence type="ECO:0000256" key="11">
    <source>
        <dbReference type="ARBA" id="ARBA00023049"/>
    </source>
</evidence>
<dbReference type="EMBL" id="SOAW01000001">
    <property type="protein sequence ID" value="TDT32656.1"/>
    <property type="molecule type" value="Genomic_DNA"/>
</dbReference>
<dbReference type="GO" id="GO:0070006">
    <property type="term" value="F:metalloaminopeptidase activity"/>
    <property type="evidence" value="ECO:0007669"/>
    <property type="project" value="TreeGrafter"/>
</dbReference>
<dbReference type="InterPro" id="IPR012778">
    <property type="entry name" value="Pept_M1_aminopeptidase"/>
</dbReference>
<dbReference type="EC" id="3.4.11.2" evidence="4"/>
<dbReference type="CDD" id="cd09602">
    <property type="entry name" value="M1_APN"/>
    <property type="match status" value="1"/>
</dbReference>
<dbReference type="Gene3D" id="1.10.390.10">
    <property type="entry name" value="Neutral Protease Domain 2"/>
    <property type="match status" value="1"/>
</dbReference>
<dbReference type="InterPro" id="IPR027268">
    <property type="entry name" value="Peptidase_M4/M1_CTD_sf"/>
</dbReference>
<evidence type="ECO:0000259" key="15">
    <source>
        <dbReference type="Pfam" id="PF11838"/>
    </source>
</evidence>
<evidence type="ECO:0000313" key="17">
    <source>
        <dbReference type="Proteomes" id="UP000295371"/>
    </source>
</evidence>
<dbReference type="SUPFAM" id="SSF63737">
    <property type="entry name" value="Leukotriene A4 hydrolase N-terminal domain"/>
    <property type="match status" value="1"/>
</dbReference>
<feature type="domain" description="Peptidase M1 membrane alanine aminopeptidase" evidence="14">
    <location>
        <begin position="234"/>
        <end position="441"/>
    </location>
</feature>
<dbReference type="PANTHER" id="PTHR11533">
    <property type="entry name" value="PROTEASE M1 ZINC METALLOPROTEASE"/>
    <property type="match status" value="1"/>
</dbReference>
<evidence type="ECO:0000256" key="8">
    <source>
        <dbReference type="ARBA" id="ARBA00022723"/>
    </source>
</evidence>
<dbReference type="InterPro" id="IPR050344">
    <property type="entry name" value="Peptidase_M1_aminopeptidases"/>
</dbReference>
<sequence length="815" mass="89252">MVSLQKAEAVQRASLLEINSMHIAVDLTGDDRTFTSTSTISFGSRRTGTSTFCDFAGEELLSVELNGTPVPHHAWQDNRIRLARLANSNVLTVTGRMAYSSDGEGLHRHVDPADGRTYLYAMSFLDAAPRWFACFDQPDLKTTVAMTVRAPHGWTVLGNGRFTQTEPGMWELFPTPPLATYFITLVAGPYASVLDEVPKTATSDPVVLGLHAKQSLATELQNEAADLFAVTRAGFGAYHDLFGVPYAFGDYHQVFVPDFNAGAMENPGCVTLRDSYLFRGAATEFERGSRACTVAHELAHQWFGDLVTMRWWDDLWLNESFAEYLAHRVCSNSTRYPLWVDFGINRKDWGMVADQSPSTHPVAGNGAVDAAAALADFDGISYAKGAALLKQLVAHLGDEVFLAGLRDYIGRYQYRNAELAELLRCWTRAGADNLSEWSQAWLTTTGADTLRAVGGRIVRTGDERREHRMAVAALDTSGSELDRLQVRVRGDGVDPGLSAAVVVPDAADQTWASIRFDGELSALASISAVADPLTRVVLWNSLRDSVRNAELDPAVVRHRVVADLPDDPSDQIVRSLLGFAADELVGHFTPMADRPERLQELAAGAEQVMQTATPGTDRQLVGWQQLIRTGSDVERLTAWLSGENLPRQQQLDDELRWAIVTRLAELGHPEQIEVLARQDSSASARNHAAHARAATPDAEAKARALRIVTEPNDLSAYEVYATASGLFASGSPQLLVELAEQWFDRIAGTARFRTGWALGTVIRLSFPVRATSPQVLAHAERQLGAPDLVPLVRRALIDGTDKLRRAVAVTTRFPV</sequence>
<comment type="cofactor">
    <cofactor evidence="2">
        <name>Zn(2+)</name>
        <dbReference type="ChEBI" id="CHEBI:29105"/>
    </cofactor>
</comment>
<proteinExistence type="inferred from homology"/>
<dbReference type="RefSeq" id="WP_133753268.1">
    <property type="nucleotide sequence ID" value="NZ_SOAW01000001.1"/>
</dbReference>
<organism evidence="16 17">
    <name type="scientific">Naumannella halotolerans</name>
    <dbReference type="NCBI Taxonomy" id="993414"/>
    <lineage>
        <taxon>Bacteria</taxon>
        <taxon>Bacillati</taxon>
        <taxon>Actinomycetota</taxon>
        <taxon>Actinomycetes</taxon>
        <taxon>Propionibacteriales</taxon>
        <taxon>Propionibacteriaceae</taxon>
        <taxon>Naumannella</taxon>
    </lineage>
</organism>
<feature type="domain" description="ERAP1-like C-terminal" evidence="15">
    <location>
        <begin position="506"/>
        <end position="805"/>
    </location>
</feature>